<dbReference type="CDD" id="cd06561">
    <property type="entry name" value="AlkD_like"/>
    <property type="match status" value="1"/>
</dbReference>
<dbReference type="EMBL" id="JACJKY010000005">
    <property type="protein sequence ID" value="MBM6920358.1"/>
    <property type="molecule type" value="Genomic_DNA"/>
</dbReference>
<dbReference type="Pfam" id="PF08713">
    <property type="entry name" value="DNA_alkylation"/>
    <property type="match status" value="1"/>
</dbReference>
<comment type="caution">
    <text evidence="1">The sequence shown here is derived from an EMBL/GenBank/DDBJ whole genome shotgun (WGS) entry which is preliminary data.</text>
</comment>
<reference evidence="1" key="2">
    <citation type="journal article" date="2021" name="Sci. Rep.">
        <title>The distribution of antibiotic resistance genes in chicken gut microbiota commensals.</title>
        <authorList>
            <person name="Juricova H."/>
            <person name="Matiasovicova J."/>
            <person name="Kubasova T."/>
            <person name="Cejkova D."/>
            <person name="Rychlik I."/>
        </authorList>
    </citation>
    <scope>NUCLEOTIDE SEQUENCE</scope>
    <source>
        <strain evidence="1">An559</strain>
    </source>
</reference>
<dbReference type="PANTHER" id="PTHR34070:SF1">
    <property type="entry name" value="DNA ALKYLATION REPAIR PROTEIN"/>
    <property type="match status" value="1"/>
</dbReference>
<dbReference type="InterPro" id="IPR014825">
    <property type="entry name" value="DNA_alkylation"/>
</dbReference>
<sequence>MTREELQSTLCAMAEDGYRAFSARLLPPGTDLLGVRLPKLRALAKTIIKQNEHEAVLSMLFDAENACFEEQMLQAFLIAFSPCTLEERLYRTKRFIPLIENWSVCDSFCAAFPVSKKHEEEIFSFVCTFASFSEEFARRFAAVMLLDHFVSEQWLSKTLSVLAGISTDGYYARMAVAWALSACCVRDFSNTRKILFSGAFDLETMRFAVQKCADSKRLSPEQKNALRSEFCAVRLEKI</sequence>
<keyword evidence="2" id="KW-1185">Reference proteome</keyword>
<dbReference type="Gene3D" id="1.25.10.90">
    <property type="match status" value="1"/>
</dbReference>
<evidence type="ECO:0000313" key="2">
    <source>
        <dbReference type="Proteomes" id="UP000774750"/>
    </source>
</evidence>
<dbReference type="Proteomes" id="UP000774750">
    <property type="component" value="Unassembled WGS sequence"/>
</dbReference>
<dbReference type="SUPFAM" id="SSF48371">
    <property type="entry name" value="ARM repeat"/>
    <property type="match status" value="1"/>
</dbReference>
<dbReference type="AlphaFoldDB" id="A0A938X5R1"/>
<reference evidence="1" key="1">
    <citation type="submission" date="2020-08" db="EMBL/GenBank/DDBJ databases">
        <authorList>
            <person name="Cejkova D."/>
            <person name="Kubasova T."/>
            <person name="Jahodarova E."/>
            <person name="Rychlik I."/>
        </authorList>
    </citation>
    <scope>NUCLEOTIDE SEQUENCE</scope>
    <source>
        <strain evidence="1">An559</strain>
    </source>
</reference>
<dbReference type="InterPro" id="IPR016024">
    <property type="entry name" value="ARM-type_fold"/>
</dbReference>
<evidence type="ECO:0000313" key="1">
    <source>
        <dbReference type="EMBL" id="MBM6920358.1"/>
    </source>
</evidence>
<dbReference type="RefSeq" id="WP_204445109.1">
    <property type="nucleotide sequence ID" value="NZ_JACJKY010000005.1"/>
</dbReference>
<protein>
    <submittedName>
        <fullName evidence="1">DNA alkylation repair protein</fullName>
    </submittedName>
</protein>
<proteinExistence type="predicted"/>
<accession>A0A938X5R1</accession>
<organism evidence="1 2">
    <name type="scientific">Merdimmobilis hominis</name>
    <dbReference type="NCBI Taxonomy" id="2897707"/>
    <lineage>
        <taxon>Bacteria</taxon>
        <taxon>Bacillati</taxon>
        <taxon>Bacillota</taxon>
        <taxon>Clostridia</taxon>
        <taxon>Eubacteriales</taxon>
        <taxon>Oscillospiraceae</taxon>
        <taxon>Merdimmobilis</taxon>
    </lineage>
</organism>
<name>A0A938X5R1_9FIRM</name>
<gene>
    <name evidence="1" type="ORF">H6A12_04195</name>
</gene>
<dbReference type="PANTHER" id="PTHR34070">
    <property type="entry name" value="ARMADILLO-TYPE FOLD"/>
    <property type="match status" value="1"/>
</dbReference>